<evidence type="ECO:0000313" key="2">
    <source>
        <dbReference type="EMBL" id="KAG9234620.1"/>
    </source>
</evidence>
<organism evidence="2 3">
    <name type="scientific">Amylocarpus encephaloides</name>
    <dbReference type="NCBI Taxonomy" id="45428"/>
    <lineage>
        <taxon>Eukaryota</taxon>
        <taxon>Fungi</taxon>
        <taxon>Dikarya</taxon>
        <taxon>Ascomycota</taxon>
        <taxon>Pezizomycotina</taxon>
        <taxon>Leotiomycetes</taxon>
        <taxon>Helotiales</taxon>
        <taxon>Helotiales incertae sedis</taxon>
        <taxon>Amylocarpus</taxon>
    </lineage>
</organism>
<gene>
    <name evidence="2" type="ORF">BJ875DRAFT_7840</name>
</gene>
<comment type="caution">
    <text evidence="2">The sequence shown here is derived from an EMBL/GenBank/DDBJ whole genome shotgun (WGS) entry which is preliminary data.</text>
</comment>
<keyword evidence="3" id="KW-1185">Reference proteome</keyword>
<proteinExistence type="predicted"/>
<sequence>MIVDLGSSRSRRPVSRVRLLIAHEKARTSRKIRLPIVNLLVTLVTLVTTTHALLSKRSQSRQTTATACSGRYDGGNCHPEPDEVRYCVEGGTTTSLPVRRRRCWELIFRKHRMRGFGPARRWNQKAVGLRGYQQACLLQVSCRPFQLRFNPTKAGLLASREGGGGGRVSSACPCCLLARLLELLALEPPGGK</sequence>
<keyword evidence="1" id="KW-1133">Transmembrane helix</keyword>
<dbReference type="EMBL" id="MU251457">
    <property type="protein sequence ID" value="KAG9234620.1"/>
    <property type="molecule type" value="Genomic_DNA"/>
</dbReference>
<feature type="transmembrane region" description="Helical" evidence="1">
    <location>
        <begin position="34"/>
        <end position="54"/>
    </location>
</feature>
<keyword evidence="1" id="KW-0472">Membrane</keyword>
<evidence type="ECO:0000313" key="3">
    <source>
        <dbReference type="Proteomes" id="UP000824998"/>
    </source>
</evidence>
<keyword evidence="1" id="KW-0812">Transmembrane</keyword>
<protein>
    <submittedName>
        <fullName evidence="2">Uncharacterized protein</fullName>
    </submittedName>
</protein>
<accession>A0A9P7YK93</accession>
<reference evidence="2" key="1">
    <citation type="journal article" date="2021" name="IMA Fungus">
        <title>Genomic characterization of three marine fungi, including Emericellopsis atlantica sp. nov. with signatures of a generalist lifestyle and marine biomass degradation.</title>
        <authorList>
            <person name="Hagestad O.C."/>
            <person name="Hou L."/>
            <person name="Andersen J.H."/>
            <person name="Hansen E.H."/>
            <person name="Altermark B."/>
            <person name="Li C."/>
            <person name="Kuhnert E."/>
            <person name="Cox R.J."/>
            <person name="Crous P.W."/>
            <person name="Spatafora J.W."/>
            <person name="Lail K."/>
            <person name="Amirebrahimi M."/>
            <person name="Lipzen A."/>
            <person name="Pangilinan J."/>
            <person name="Andreopoulos W."/>
            <person name="Hayes R.D."/>
            <person name="Ng V."/>
            <person name="Grigoriev I.V."/>
            <person name="Jackson S.A."/>
            <person name="Sutton T.D.S."/>
            <person name="Dobson A.D.W."/>
            <person name="Rama T."/>
        </authorList>
    </citation>
    <scope>NUCLEOTIDE SEQUENCE</scope>
    <source>
        <strain evidence="2">TRa018bII</strain>
    </source>
</reference>
<name>A0A9P7YK93_9HELO</name>
<evidence type="ECO:0000256" key="1">
    <source>
        <dbReference type="SAM" id="Phobius"/>
    </source>
</evidence>
<dbReference type="AlphaFoldDB" id="A0A9P7YK93"/>
<dbReference type="Proteomes" id="UP000824998">
    <property type="component" value="Unassembled WGS sequence"/>
</dbReference>